<sequence length="131" mass="15823">MENKNKNATQQCISEIEKKLNLTFPAIYKEFYLECQKSIPKSMIGTDLYHDKKELKEWALELLEEDNTENFLTDKDFVFMMHQGYMFWYFKLDGTENPIVYFYREMSLKPDRLTDLKTFLTEYPNVKVKTE</sequence>
<dbReference type="EMBL" id="ARYN01000032">
    <property type="protein sequence ID" value="ORL43609.1"/>
    <property type="molecule type" value="Genomic_DNA"/>
</dbReference>
<keyword evidence="3" id="KW-1185">Reference proteome</keyword>
<dbReference type="InterPro" id="IPR037883">
    <property type="entry name" value="Knr4/Smi1-like_sf"/>
</dbReference>
<dbReference type="SMART" id="SM00860">
    <property type="entry name" value="SMI1_KNR4"/>
    <property type="match status" value="1"/>
</dbReference>
<dbReference type="SUPFAM" id="SSF160631">
    <property type="entry name" value="SMI1/KNR4-like"/>
    <property type="match status" value="1"/>
</dbReference>
<dbReference type="Gene3D" id="3.40.1580.10">
    <property type="entry name" value="SMI1/KNR4-like"/>
    <property type="match status" value="1"/>
</dbReference>
<proteinExistence type="predicted"/>
<dbReference type="OrthoDB" id="1189226at2"/>
<gene>
    <name evidence="2" type="ORF">IIF7_19886</name>
</gene>
<dbReference type="RefSeq" id="WP_084843437.1">
    <property type="nucleotide sequence ID" value="NZ_ARYN01000032.1"/>
</dbReference>
<organism evidence="2 3">
    <name type="scientific">Zunongwangia atlantica 22II14-10F7</name>
    <dbReference type="NCBI Taxonomy" id="1185767"/>
    <lineage>
        <taxon>Bacteria</taxon>
        <taxon>Pseudomonadati</taxon>
        <taxon>Bacteroidota</taxon>
        <taxon>Flavobacteriia</taxon>
        <taxon>Flavobacteriales</taxon>
        <taxon>Flavobacteriaceae</taxon>
        <taxon>Zunongwangia</taxon>
    </lineage>
</organism>
<evidence type="ECO:0000313" key="2">
    <source>
        <dbReference type="EMBL" id="ORL43609.1"/>
    </source>
</evidence>
<name>A0A1Y1SXX0_9FLAO</name>
<feature type="domain" description="Knr4/Smi1-like" evidence="1">
    <location>
        <begin position="7"/>
        <end position="122"/>
    </location>
</feature>
<dbReference type="InterPro" id="IPR018958">
    <property type="entry name" value="Knr4/Smi1-like_dom"/>
</dbReference>
<evidence type="ECO:0000259" key="1">
    <source>
        <dbReference type="SMART" id="SM00860"/>
    </source>
</evidence>
<dbReference type="Proteomes" id="UP000192746">
    <property type="component" value="Unassembled WGS sequence"/>
</dbReference>
<reference evidence="2 3" key="1">
    <citation type="submission" date="2013-04" db="EMBL/GenBank/DDBJ databases">
        <title>Zunongwangia sp. 22II14-10F7 Genome Sequencing.</title>
        <authorList>
            <person name="Lai Q."/>
            <person name="Shao Z."/>
        </authorList>
    </citation>
    <scope>NUCLEOTIDE SEQUENCE [LARGE SCALE GENOMIC DNA]</scope>
    <source>
        <strain evidence="2 3">22II14-10F7</strain>
    </source>
</reference>
<evidence type="ECO:0000313" key="3">
    <source>
        <dbReference type="Proteomes" id="UP000192746"/>
    </source>
</evidence>
<protein>
    <recommendedName>
        <fullName evidence="1">Knr4/Smi1-like domain-containing protein</fullName>
    </recommendedName>
</protein>
<dbReference type="Pfam" id="PF09346">
    <property type="entry name" value="SMI1_KNR4"/>
    <property type="match status" value="1"/>
</dbReference>
<dbReference type="AlphaFoldDB" id="A0A1Y1SXX0"/>
<accession>A0A1Y1SXX0</accession>
<comment type="caution">
    <text evidence="2">The sequence shown here is derived from an EMBL/GenBank/DDBJ whole genome shotgun (WGS) entry which is preliminary data.</text>
</comment>
<dbReference type="STRING" id="1185767.IIF7_19886"/>